<dbReference type="InterPro" id="IPR011990">
    <property type="entry name" value="TPR-like_helical_dom_sf"/>
</dbReference>
<feature type="compositionally biased region" description="Polar residues" evidence="1">
    <location>
        <begin position="178"/>
        <end position="189"/>
    </location>
</feature>
<dbReference type="InterPro" id="IPR018834">
    <property type="entry name" value="DNA/RNA-bd_Est1-type"/>
</dbReference>
<dbReference type="Pfam" id="PF10373">
    <property type="entry name" value="EST1_DNA_bind"/>
    <property type="match status" value="1"/>
</dbReference>
<dbReference type="Pfam" id="PF10374">
    <property type="entry name" value="EST1"/>
    <property type="match status" value="1"/>
</dbReference>
<dbReference type="PANTHER" id="PTHR15696">
    <property type="entry name" value="SMG-7 SUPPRESSOR WITH MORPHOLOGICAL EFFECT ON GENITALIA PROTEIN 7"/>
    <property type="match status" value="1"/>
</dbReference>
<name>A0A7S1BLL5_9STRA</name>
<dbReference type="GO" id="GO:0070034">
    <property type="term" value="F:telomerase RNA binding"/>
    <property type="evidence" value="ECO:0007669"/>
    <property type="project" value="TreeGrafter"/>
</dbReference>
<accession>A0A7S1BLL5</accession>
<dbReference type="EMBL" id="HBFR01025709">
    <property type="protein sequence ID" value="CAD8891279.1"/>
    <property type="molecule type" value="Transcribed_RNA"/>
</dbReference>
<feature type="compositionally biased region" description="Pro residues" evidence="1">
    <location>
        <begin position="1"/>
        <end position="17"/>
    </location>
</feature>
<evidence type="ECO:0008006" key="5">
    <source>
        <dbReference type="Google" id="ProtNLM"/>
    </source>
</evidence>
<feature type="region of interest" description="Disordered" evidence="1">
    <location>
        <begin position="1"/>
        <end position="22"/>
    </location>
</feature>
<protein>
    <recommendedName>
        <fullName evidence="5">Telomerase activating protein Est1-like N-terminal domain-containing protein</fullName>
    </recommendedName>
</protein>
<feature type="region of interest" description="Disordered" evidence="1">
    <location>
        <begin position="156"/>
        <end position="220"/>
    </location>
</feature>
<dbReference type="GO" id="GO:0005697">
    <property type="term" value="C:telomerase holoenzyme complex"/>
    <property type="evidence" value="ECO:0007669"/>
    <property type="project" value="TreeGrafter"/>
</dbReference>
<sequence>MAKPVAPPRVPNKPPHYPQEGNQTALSQLKLAEETEVRLSRLLKSRTSANSDAEAQAQALRLRLCELYADVLIDSPRVGHAHDVPNRMWRSCFYRRIGEFRSRGAAAAKTGSGTEGVRTAHRTFLREGIQFYDYVIKQYREKLDAHEVVVAGAEAQRRRALGKQRRGSKSKKGSEKSPMSQTRGTQSFMAQGLLGSQDESEDGSSREIETDSAEGHDAYPMPPLPEGVILSLHRFLICIGDLHRYLAQVVDSGNGGSSKQSTPSSPDFSDAEKHYLAAVKLVPGNGNPYNQLAVLAQHKHQDAVAMYWYARALIAKEPFDITAAPNLSRLLRTVVRSFSGGNLEDIASSVIERAANRRIPNRPAVTKRALSEFVFLQGKLYFGTTSTCDAVVKFQSYLHGWTDRLREILSENILGDAILTRLVGVAIYSVVTAGAHAPKTVKKEVNLRVRAKRSGDCFLALAVLFRMTSVLCEQANRAFRTNRGNGRHLKFVAPLVICADFFLAHSSTIFEVAAEDEALDPEVGLCAKEEAEARALFLERFCDLLNNLNSRLDSKKVAKVARAEKRVLKERSSFMGYLALGKYAKAGRKSYTSRTPQDIPEDAAFDSRTYRLEEFAQKMLHLRGEESSLLYSTEEGYYARPTTCDISNDIHMESEYPYGVDLAAAQERHPDGRSGETQAPSAVAFHVDEDEDDEEDIVYCAGDSLRAPAMAVHDPAQDTFLSLADLHTAPTLLPEVSKVVNRAAMMPPPGLMPPPGFDRLADQPKLHPAAVPLPPTNPLLPTDQLLPISSNAPNMLSFLGNTVPAIHGHDLNTTSYTPRMSEELIPTANPFAEENCFRGFNWSSTLGDLSQNMYDMPPGKGQVKGSEDAAAIDALFGNNDLGMNLNTHNPFFFSVP</sequence>
<dbReference type="SUPFAM" id="SSF48452">
    <property type="entry name" value="TPR-like"/>
    <property type="match status" value="1"/>
</dbReference>
<dbReference type="InterPro" id="IPR019458">
    <property type="entry name" value="Est1-like_N"/>
</dbReference>
<gene>
    <name evidence="4" type="ORF">CHYS00102_LOCUS18485</name>
</gene>
<feature type="domain" description="Telomerase activating protein Est1-like N-terminal" evidence="3">
    <location>
        <begin position="84"/>
        <end position="249"/>
    </location>
</feature>
<dbReference type="InterPro" id="IPR045153">
    <property type="entry name" value="Est1/Ebs1-like"/>
</dbReference>
<dbReference type="GO" id="GO:0042162">
    <property type="term" value="F:telomeric DNA binding"/>
    <property type="evidence" value="ECO:0007669"/>
    <property type="project" value="TreeGrafter"/>
</dbReference>
<evidence type="ECO:0000259" key="2">
    <source>
        <dbReference type="Pfam" id="PF10373"/>
    </source>
</evidence>
<evidence type="ECO:0000256" key="1">
    <source>
        <dbReference type="SAM" id="MobiDB-lite"/>
    </source>
</evidence>
<proteinExistence type="predicted"/>
<organism evidence="4">
    <name type="scientific">Corethron hystrix</name>
    <dbReference type="NCBI Taxonomy" id="216773"/>
    <lineage>
        <taxon>Eukaryota</taxon>
        <taxon>Sar</taxon>
        <taxon>Stramenopiles</taxon>
        <taxon>Ochrophyta</taxon>
        <taxon>Bacillariophyta</taxon>
        <taxon>Coscinodiscophyceae</taxon>
        <taxon>Corethrophycidae</taxon>
        <taxon>Corethrales</taxon>
        <taxon>Corethraceae</taxon>
        <taxon>Corethron</taxon>
    </lineage>
</organism>
<dbReference type="PANTHER" id="PTHR15696:SF0">
    <property type="entry name" value="TELOMERASE-BINDING PROTEIN EST1A"/>
    <property type="match status" value="1"/>
</dbReference>
<evidence type="ECO:0000313" key="4">
    <source>
        <dbReference type="EMBL" id="CAD8891279.1"/>
    </source>
</evidence>
<dbReference type="Gene3D" id="1.25.40.10">
    <property type="entry name" value="Tetratricopeptide repeat domain"/>
    <property type="match status" value="1"/>
</dbReference>
<feature type="compositionally biased region" description="Basic residues" evidence="1">
    <location>
        <begin position="158"/>
        <end position="171"/>
    </location>
</feature>
<dbReference type="GO" id="GO:0000184">
    <property type="term" value="P:nuclear-transcribed mRNA catabolic process, nonsense-mediated decay"/>
    <property type="evidence" value="ECO:0007669"/>
    <property type="project" value="TreeGrafter"/>
</dbReference>
<reference evidence="4" key="1">
    <citation type="submission" date="2021-01" db="EMBL/GenBank/DDBJ databases">
        <authorList>
            <person name="Corre E."/>
            <person name="Pelletier E."/>
            <person name="Niang G."/>
            <person name="Scheremetjew M."/>
            <person name="Finn R."/>
            <person name="Kale V."/>
            <person name="Holt S."/>
            <person name="Cochrane G."/>
            <person name="Meng A."/>
            <person name="Brown T."/>
            <person name="Cohen L."/>
        </authorList>
    </citation>
    <scope>NUCLEOTIDE SEQUENCE</scope>
    <source>
        <strain evidence="4">308</strain>
    </source>
</reference>
<dbReference type="AlphaFoldDB" id="A0A7S1BLL5"/>
<evidence type="ECO:0000259" key="3">
    <source>
        <dbReference type="Pfam" id="PF10374"/>
    </source>
</evidence>
<feature type="compositionally biased region" description="Basic and acidic residues" evidence="1">
    <location>
        <begin position="203"/>
        <end position="217"/>
    </location>
</feature>
<feature type="domain" description="DNA/RNA-binding" evidence="2">
    <location>
        <begin position="271"/>
        <end position="582"/>
    </location>
</feature>